<dbReference type="InterPro" id="IPR007387">
    <property type="entry name" value="TRAP_DctQ"/>
</dbReference>
<evidence type="ECO:0000259" key="10">
    <source>
        <dbReference type="Pfam" id="PF04290"/>
    </source>
</evidence>
<reference evidence="11 12" key="1">
    <citation type="submission" date="2017-01" db="EMBL/GenBank/DDBJ databases">
        <title>The complete genome sequence of a sulfur-oxidizing marine bacterium Thioclava sp. 25B10_4T.</title>
        <authorList>
            <person name="Liu Y."/>
            <person name="Lai Q."/>
            <person name="Shao Z."/>
        </authorList>
    </citation>
    <scope>NUCLEOTIDE SEQUENCE [LARGE SCALE GENOMIC DNA]</scope>
    <source>
        <strain evidence="11 12">25B10_4</strain>
    </source>
</reference>
<keyword evidence="3" id="KW-1003">Cell membrane</keyword>
<evidence type="ECO:0000313" key="12">
    <source>
        <dbReference type="Proteomes" id="UP000185622"/>
    </source>
</evidence>
<keyword evidence="12" id="KW-1185">Reference proteome</keyword>
<comment type="subunit">
    <text evidence="9">The complex comprises the extracytoplasmic solute receptor protein and the two transmembrane proteins.</text>
</comment>
<dbReference type="Pfam" id="PF04290">
    <property type="entry name" value="DctQ"/>
    <property type="match status" value="1"/>
</dbReference>
<keyword evidence="4 9" id="KW-0997">Cell inner membrane</keyword>
<keyword evidence="2 9" id="KW-0813">Transport</keyword>
<comment type="similarity">
    <text evidence="8 9">Belongs to the TRAP transporter small permease family.</text>
</comment>
<feature type="transmembrane region" description="Helical" evidence="9">
    <location>
        <begin position="97"/>
        <end position="118"/>
    </location>
</feature>
<evidence type="ECO:0000256" key="6">
    <source>
        <dbReference type="ARBA" id="ARBA00022989"/>
    </source>
</evidence>
<dbReference type="Proteomes" id="UP000185622">
    <property type="component" value="Chromosome"/>
</dbReference>
<evidence type="ECO:0000256" key="8">
    <source>
        <dbReference type="ARBA" id="ARBA00038436"/>
    </source>
</evidence>
<organism evidence="11 12">
    <name type="scientific">Thioclava nitratireducens</name>
    <dbReference type="NCBI Taxonomy" id="1915078"/>
    <lineage>
        <taxon>Bacteria</taxon>
        <taxon>Pseudomonadati</taxon>
        <taxon>Pseudomonadota</taxon>
        <taxon>Alphaproteobacteria</taxon>
        <taxon>Rhodobacterales</taxon>
        <taxon>Paracoccaceae</taxon>
        <taxon>Thioclava</taxon>
    </lineage>
</organism>
<evidence type="ECO:0000256" key="3">
    <source>
        <dbReference type="ARBA" id="ARBA00022475"/>
    </source>
</evidence>
<dbReference type="PANTHER" id="PTHR35011">
    <property type="entry name" value="2,3-DIKETO-L-GULONATE TRAP TRANSPORTER SMALL PERMEASE PROTEIN YIAM"/>
    <property type="match status" value="1"/>
</dbReference>
<evidence type="ECO:0000256" key="4">
    <source>
        <dbReference type="ARBA" id="ARBA00022519"/>
    </source>
</evidence>
<evidence type="ECO:0000256" key="9">
    <source>
        <dbReference type="RuleBase" id="RU369079"/>
    </source>
</evidence>
<evidence type="ECO:0000256" key="5">
    <source>
        <dbReference type="ARBA" id="ARBA00022692"/>
    </source>
</evidence>
<protein>
    <recommendedName>
        <fullName evidence="9">TRAP transporter small permease protein</fullName>
    </recommendedName>
</protein>
<feature type="transmembrane region" description="Helical" evidence="9">
    <location>
        <begin position="151"/>
        <end position="172"/>
    </location>
</feature>
<feature type="transmembrane region" description="Helical" evidence="9">
    <location>
        <begin position="59"/>
        <end position="76"/>
    </location>
</feature>
<name>A0ABM6IM53_9RHOB</name>
<dbReference type="EMBL" id="CP019437">
    <property type="protein sequence ID" value="AQS49750.1"/>
    <property type="molecule type" value="Genomic_DNA"/>
</dbReference>
<evidence type="ECO:0000256" key="1">
    <source>
        <dbReference type="ARBA" id="ARBA00004429"/>
    </source>
</evidence>
<keyword evidence="5 9" id="KW-0812">Transmembrane</keyword>
<sequence>MQSEDEAATIAEAGILGRAINAVGIVFAIGIIASALILLNEVVLRYGFNSPTIWAHETTIFLCAMAFVYGGLYCVVRNSHIRVVLIYDLVTGRAKRILDAIISLICLFAAGFFAWAAYGMVIKATMRPGGGVHFETSGSAWDPPFPAYLKIFLLVVLGLMVVQFVIMAVNYLRAAFASEAGK</sequence>
<feature type="transmembrane region" description="Helical" evidence="9">
    <location>
        <begin position="20"/>
        <end position="39"/>
    </location>
</feature>
<dbReference type="PANTHER" id="PTHR35011:SF4">
    <property type="entry name" value="SLL1102 PROTEIN"/>
    <property type="match status" value="1"/>
</dbReference>
<keyword evidence="6 9" id="KW-1133">Transmembrane helix</keyword>
<dbReference type="InterPro" id="IPR055348">
    <property type="entry name" value="DctQ"/>
</dbReference>
<feature type="domain" description="Tripartite ATP-independent periplasmic transporters DctQ component" evidence="10">
    <location>
        <begin position="36"/>
        <end position="172"/>
    </location>
</feature>
<keyword evidence="7 9" id="KW-0472">Membrane</keyword>
<evidence type="ECO:0000313" key="11">
    <source>
        <dbReference type="EMBL" id="AQS49750.1"/>
    </source>
</evidence>
<evidence type="ECO:0000256" key="7">
    <source>
        <dbReference type="ARBA" id="ARBA00023136"/>
    </source>
</evidence>
<comment type="function">
    <text evidence="9">Part of the tripartite ATP-independent periplasmic (TRAP) transport system.</text>
</comment>
<comment type="subcellular location">
    <subcellularLocation>
        <location evidence="1 9">Cell inner membrane</location>
        <topology evidence="1 9">Multi-pass membrane protein</topology>
    </subcellularLocation>
</comment>
<accession>A0ABM6IM53</accession>
<evidence type="ECO:0000256" key="2">
    <source>
        <dbReference type="ARBA" id="ARBA00022448"/>
    </source>
</evidence>
<gene>
    <name evidence="11" type="ORF">BMG03_06060</name>
</gene>
<proteinExistence type="inferred from homology"/>